<comment type="caution">
    <text evidence="2">The sequence shown here is derived from an EMBL/GenBank/DDBJ whole genome shotgun (WGS) entry which is preliminary data.</text>
</comment>
<protein>
    <recommendedName>
        <fullName evidence="4">Transporter</fullName>
    </recommendedName>
</protein>
<dbReference type="RefSeq" id="WP_289216796.1">
    <property type="nucleotide sequence ID" value="NZ_JAPVRC010000008.1"/>
</dbReference>
<sequence length="174" mass="17737">MHRQNGFPGYGPGGPGGLPGFGPGPGGGQGGPGGFPGYGPGQGGPGGFPGYGPGQGGPGGFPGYGQGQGGPGGFPGQPGGGSPQAPPFSADQLPPPPSSPPASAQGAELFAVDPGSLYGCLYRYTWIRLNNGQRFWFFPVFIGRTSVAGYRWRPNRRRWDYFGIDSNRIASFSC</sequence>
<evidence type="ECO:0000313" key="3">
    <source>
        <dbReference type="Proteomes" id="UP001596494"/>
    </source>
</evidence>
<reference evidence="3" key="1">
    <citation type="journal article" date="2019" name="Int. J. Syst. Evol. Microbiol.">
        <title>The Global Catalogue of Microorganisms (GCM) 10K type strain sequencing project: providing services to taxonomists for standard genome sequencing and annotation.</title>
        <authorList>
            <consortium name="The Broad Institute Genomics Platform"/>
            <consortium name="The Broad Institute Genome Sequencing Center for Infectious Disease"/>
            <person name="Wu L."/>
            <person name="Ma J."/>
        </authorList>
    </citation>
    <scope>NUCLEOTIDE SEQUENCE [LARGE SCALE GENOMIC DNA]</scope>
    <source>
        <strain evidence="3">CCUG 73951</strain>
    </source>
</reference>
<accession>A0ABW2K0J9</accession>
<proteinExistence type="predicted"/>
<gene>
    <name evidence="2" type="ORF">ACFQMN_04610</name>
</gene>
<evidence type="ECO:0000256" key="1">
    <source>
        <dbReference type="SAM" id="MobiDB-lite"/>
    </source>
</evidence>
<evidence type="ECO:0008006" key="4">
    <source>
        <dbReference type="Google" id="ProtNLM"/>
    </source>
</evidence>
<name>A0ABW2K0J9_9BACI</name>
<feature type="compositionally biased region" description="Gly residues" evidence="1">
    <location>
        <begin position="8"/>
        <end position="82"/>
    </location>
</feature>
<keyword evidence="3" id="KW-1185">Reference proteome</keyword>
<organism evidence="2 3">
    <name type="scientific">Halobacillus campisalis</name>
    <dbReference type="NCBI Taxonomy" id="435909"/>
    <lineage>
        <taxon>Bacteria</taxon>
        <taxon>Bacillati</taxon>
        <taxon>Bacillota</taxon>
        <taxon>Bacilli</taxon>
        <taxon>Bacillales</taxon>
        <taxon>Bacillaceae</taxon>
        <taxon>Halobacillus</taxon>
    </lineage>
</organism>
<dbReference type="Proteomes" id="UP001596494">
    <property type="component" value="Unassembled WGS sequence"/>
</dbReference>
<feature type="region of interest" description="Disordered" evidence="1">
    <location>
        <begin position="1"/>
        <end position="105"/>
    </location>
</feature>
<dbReference type="EMBL" id="JBHTBY010000003">
    <property type="protein sequence ID" value="MFC7320149.1"/>
    <property type="molecule type" value="Genomic_DNA"/>
</dbReference>
<evidence type="ECO:0000313" key="2">
    <source>
        <dbReference type="EMBL" id="MFC7320149.1"/>
    </source>
</evidence>